<organism evidence="2 3">
    <name type="scientific">Vicia faba</name>
    <name type="common">Broad bean</name>
    <name type="synonym">Faba vulgaris</name>
    <dbReference type="NCBI Taxonomy" id="3906"/>
    <lineage>
        <taxon>Eukaryota</taxon>
        <taxon>Viridiplantae</taxon>
        <taxon>Streptophyta</taxon>
        <taxon>Embryophyta</taxon>
        <taxon>Tracheophyta</taxon>
        <taxon>Spermatophyta</taxon>
        <taxon>Magnoliopsida</taxon>
        <taxon>eudicotyledons</taxon>
        <taxon>Gunneridae</taxon>
        <taxon>Pentapetalae</taxon>
        <taxon>rosids</taxon>
        <taxon>fabids</taxon>
        <taxon>Fabales</taxon>
        <taxon>Fabaceae</taxon>
        <taxon>Papilionoideae</taxon>
        <taxon>50 kb inversion clade</taxon>
        <taxon>NPAAA clade</taxon>
        <taxon>Hologalegina</taxon>
        <taxon>IRL clade</taxon>
        <taxon>Fabeae</taxon>
        <taxon>Vicia</taxon>
    </lineage>
</organism>
<evidence type="ECO:0000313" key="3">
    <source>
        <dbReference type="Proteomes" id="UP001157006"/>
    </source>
</evidence>
<evidence type="ECO:0000256" key="1">
    <source>
        <dbReference type="SAM" id="MobiDB-lite"/>
    </source>
</evidence>
<dbReference type="Proteomes" id="UP001157006">
    <property type="component" value="Chromosome 1S"/>
</dbReference>
<feature type="region of interest" description="Disordered" evidence="1">
    <location>
        <begin position="166"/>
        <end position="193"/>
    </location>
</feature>
<evidence type="ECO:0000313" key="2">
    <source>
        <dbReference type="EMBL" id="CAI8593754.1"/>
    </source>
</evidence>
<sequence length="193" mass="21888">MSFVLQPRVFIYSRPSTIENDQDVLTFIGDVKGYNVIDVYVEHLIEIPDYVELDEVNVQFDKVNMDNVQATNLVNVQVDKVNVEDVQATEVNVEVVQANEVNMEDVQAGEVNVEEDESETNPDYEASEENEDECDTDLGPDVNVAWTTMLAKDQTQQCSSYNVISDNESFDLDELQTPPESDIEDEMEEVSNF</sequence>
<name>A0AAV0ZA55_VICFA</name>
<dbReference type="AlphaFoldDB" id="A0AAV0ZA55"/>
<feature type="compositionally biased region" description="Acidic residues" evidence="1">
    <location>
        <begin position="112"/>
        <end position="138"/>
    </location>
</feature>
<feature type="compositionally biased region" description="Acidic residues" evidence="1">
    <location>
        <begin position="181"/>
        <end position="193"/>
    </location>
</feature>
<protein>
    <submittedName>
        <fullName evidence="2">Uncharacterized protein</fullName>
    </submittedName>
</protein>
<feature type="region of interest" description="Disordered" evidence="1">
    <location>
        <begin position="110"/>
        <end position="139"/>
    </location>
</feature>
<gene>
    <name evidence="2" type="ORF">VFH_I107440</name>
</gene>
<keyword evidence="3" id="KW-1185">Reference proteome</keyword>
<proteinExistence type="predicted"/>
<dbReference type="EMBL" id="OX451735">
    <property type="protein sequence ID" value="CAI8593754.1"/>
    <property type="molecule type" value="Genomic_DNA"/>
</dbReference>
<accession>A0AAV0ZA55</accession>
<reference evidence="2 3" key="1">
    <citation type="submission" date="2023-01" db="EMBL/GenBank/DDBJ databases">
        <authorList>
            <person name="Kreplak J."/>
        </authorList>
    </citation>
    <scope>NUCLEOTIDE SEQUENCE [LARGE SCALE GENOMIC DNA]</scope>
</reference>